<proteinExistence type="predicted"/>
<dbReference type="RefSeq" id="WP_101464863.1">
    <property type="nucleotide sequence ID" value="NZ_PJMW01000002.1"/>
</dbReference>
<dbReference type="Proteomes" id="UP000233766">
    <property type="component" value="Unassembled WGS sequence"/>
</dbReference>
<evidence type="ECO:0000256" key="1">
    <source>
        <dbReference type="SAM" id="MobiDB-lite"/>
    </source>
</evidence>
<organism evidence="2 3">
    <name type="scientific">Nocardia fluminea</name>
    <dbReference type="NCBI Taxonomy" id="134984"/>
    <lineage>
        <taxon>Bacteria</taxon>
        <taxon>Bacillati</taxon>
        <taxon>Actinomycetota</taxon>
        <taxon>Actinomycetes</taxon>
        <taxon>Mycobacteriales</taxon>
        <taxon>Nocardiaceae</taxon>
        <taxon>Nocardia</taxon>
    </lineage>
</organism>
<gene>
    <name evidence="2" type="ORF">ATK86_2782</name>
</gene>
<keyword evidence="3" id="KW-1185">Reference proteome</keyword>
<reference evidence="2 3" key="1">
    <citation type="submission" date="2017-12" db="EMBL/GenBank/DDBJ databases">
        <title>Sequencing the genomes of 1000 Actinobacteria strains.</title>
        <authorList>
            <person name="Klenk H.-P."/>
        </authorList>
    </citation>
    <scope>NUCLEOTIDE SEQUENCE [LARGE SCALE GENOMIC DNA]</scope>
    <source>
        <strain evidence="2 3">DSM 44489</strain>
    </source>
</reference>
<comment type="caution">
    <text evidence="2">The sequence shown here is derived from an EMBL/GenBank/DDBJ whole genome shotgun (WGS) entry which is preliminary data.</text>
</comment>
<feature type="compositionally biased region" description="Low complexity" evidence="1">
    <location>
        <begin position="125"/>
        <end position="136"/>
    </location>
</feature>
<feature type="region of interest" description="Disordered" evidence="1">
    <location>
        <begin position="119"/>
        <end position="142"/>
    </location>
</feature>
<dbReference type="Pfam" id="PF19457">
    <property type="entry name" value="DUF5994"/>
    <property type="match status" value="1"/>
</dbReference>
<evidence type="ECO:0000313" key="3">
    <source>
        <dbReference type="Proteomes" id="UP000233766"/>
    </source>
</evidence>
<dbReference type="InterPro" id="IPR046036">
    <property type="entry name" value="DUF5994"/>
</dbReference>
<dbReference type="AlphaFoldDB" id="A0A2N3V9W2"/>
<dbReference type="OrthoDB" id="3785441at2"/>
<dbReference type="EMBL" id="PJMW01000002">
    <property type="protein sequence ID" value="PKV78414.1"/>
    <property type="molecule type" value="Genomic_DNA"/>
</dbReference>
<name>A0A2N3V9W2_9NOCA</name>
<accession>A0A2N3V9W2</accession>
<protein>
    <submittedName>
        <fullName evidence="2">Uncharacterized protein</fullName>
    </submittedName>
</protein>
<sequence>MNTSPHTSIGRDASAPIRLMLRDRTATTGPIDGAWWPRTDQPMTELHQLVSAVGPRIGKLARLGFDWTAGESGDSTTGNDQAARIMHVVGSNGAALALLVIPAATEAPAARSQMRWAAGKPRIQDPAPADTAADGPRTLVQI</sequence>
<evidence type="ECO:0000313" key="2">
    <source>
        <dbReference type="EMBL" id="PKV78414.1"/>
    </source>
</evidence>